<dbReference type="Pfam" id="PF00564">
    <property type="entry name" value="PB1"/>
    <property type="match status" value="1"/>
</dbReference>
<dbReference type="eggNOG" id="ENOG502QWAH">
    <property type="taxonomic scope" value="Eukaryota"/>
</dbReference>
<sequence>MEPLPPPPSATPTPTAISPRPPIPPCKLRLMCSYGGHIVPRPHDKSLFYAGGETRIVAVDRRTAAASLSALSAHLSRAIFQNRPFNLKYQLPDEDLDSLISVIADEDLAIMLEEHDRITPAARIRLFLFPVKPESVGSALLDPKSESWFCDALKGTRMLQKGHEISVGTVAAAPKTGIFQEPLIQVDPDQSTEYPVSDPSFSVMNQKTSQVLGYPLSQLPDGNKQQLESQFIQGGLQYVHQYAGPMPISPYYPMYQMPMHHHPQHISGTPNQQYPVYFMPVRPTQYYNMPMPSISYDANHANASSRPPLHPLSPVIAQTVDHKEVFVGQIAESGKKLVTMIPFNQDQLVVGPTEDHIASEQVTNASVLSAVQGGEFDEDIAYNLIYKSQPSPPLLPSQYQMTTKGTPMLSEPSVQLLHPQ</sequence>
<dbReference type="PANTHER" id="PTHR31066">
    <property type="entry name" value="OS05G0427100 PROTEIN-RELATED"/>
    <property type="match status" value="1"/>
</dbReference>
<evidence type="ECO:0000259" key="2">
    <source>
        <dbReference type="SMART" id="SM00666"/>
    </source>
</evidence>
<keyword evidence="4" id="KW-1185">Reference proteome</keyword>
<feature type="domain" description="PB1" evidence="2">
    <location>
        <begin position="42"/>
        <end position="131"/>
    </location>
</feature>
<reference evidence="3 4" key="1">
    <citation type="journal article" date="2013" name="Proc. Natl. Acad. Sci. U.S.A.">
        <title>Fine-scale variation in meiotic recombination in Mimulus inferred from population shotgun sequencing.</title>
        <authorList>
            <person name="Hellsten U."/>
            <person name="Wright K.M."/>
            <person name="Jenkins J."/>
            <person name="Shu S."/>
            <person name="Yuan Y."/>
            <person name="Wessler S.R."/>
            <person name="Schmutz J."/>
            <person name="Willis J.H."/>
            <person name="Rokhsar D.S."/>
        </authorList>
    </citation>
    <scope>NUCLEOTIDE SEQUENCE [LARGE SCALE GENOMIC DNA]</scope>
    <source>
        <strain evidence="4">cv. DUN x IM62</strain>
    </source>
</reference>
<proteinExistence type="predicted"/>
<feature type="compositionally biased region" description="Pro residues" evidence="1">
    <location>
        <begin position="1"/>
        <end position="11"/>
    </location>
</feature>
<dbReference type="SUPFAM" id="SSF54277">
    <property type="entry name" value="CAD &amp; PB1 domains"/>
    <property type="match status" value="1"/>
</dbReference>
<protein>
    <recommendedName>
        <fullName evidence="2">PB1 domain-containing protein</fullName>
    </recommendedName>
</protein>
<evidence type="ECO:0000313" key="3">
    <source>
        <dbReference type="EMBL" id="EYU44609.1"/>
    </source>
</evidence>
<dbReference type="InterPro" id="IPR053198">
    <property type="entry name" value="Gynoecium_Dev_Regulator"/>
</dbReference>
<dbReference type="EMBL" id="KI630214">
    <property type="protein sequence ID" value="EYU44609.1"/>
    <property type="molecule type" value="Genomic_DNA"/>
</dbReference>
<organism evidence="3 4">
    <name type="scientific">Erythranthe guttata</name>
    <name type="common">Yellow monkey flower</name>
    <name type="synonym">Mimulus guttatus</name>
    <dbReference type="NCBI Taxonomy" id="4155"/>
    <lineage>
        <taxon>Eukaryota</taxon>
        <taxon>Viridiplantae</taxon>
        <taxon>Streptophyta</taxon>
        <taxon>Embryophyta</taxon>
        <taxon>Tracheophyta</taxon>
        <taxon>Spermatophyta</taxon>
        <taxon>Magnoliopsida</taxon>
        <taxon>eudicotyledons</taxon>
        <taxon>Gunneridae</taxon>
        <taxon>Pentapetalae</taxon>
        <taxon>asterids</taxon>
        <taxon>lamiids</taxon>
        <taxon>Lamiales</taxon>
        <taxon>Phrymaceae</taxon>
        <taxon>Erythranthe</taxon>
    </lineage>
</organism>
<dbReference type="SMART" id="SM00666">
    <property type="entry name" value="PB1"/>
    <property type="match status" value="1"/>
</dbReference>
<dbReference type="Proteomes" id="UP000030748">
    <property type="component" value="Unassembled WGS sequence"/>
</dbReference>
<dbReference type="PANTHER" id="PTHR31066:SF88">
    <property type="entry name" value="PB1 DOMAIN-CONTAINING PROTEIN"/>
    <property type="match status" value="1"/>
</dbReference>
<dbReference type="CDD" id="cd06410">
    <property type="entry name" value="PB1_UP2"/>
    <property type="match status" value="1"/>
</dbReference>
<evidence type="ECO:0000313" key="4">
    <source>
        <dbReference type="Proteomes" id="UP000030748"/>
    </source>
</evidence>
<accession>A0A022RX27</accession>
<feature type="region of interest" description="Disordered" evidence="1">
    <location>
        <begin position="1"/>
        <end position="22"/>
    </location>
</feature>
<dbReference type="STRING" id="4155.A0A022RX27"/>
<dbReference type="InterPro" id="IPR000270">
    <property type="entry name" value="PB1_dom"/>
</dbReference>
<name>A0A022RX27_ERYGU</name>
<evidence type="ECO:0000256" key="1">
    <source>
        <dbReference type="SAM" id="MobiDB-lite"/>
    </source>
</evidence>
<gene>
    <name evidence="3" type="ORF">MIMGU_mgv1a007083mg</name>
</gene>
<dbReference type="AlphaFoldDB" id="A0A022RX27"/>
<dbReference type="Gene3D" id="3.10.20.90">
    <property type="entry name" value="Phosphatidylinositol 3-kinase Catalytic Subunit, Chain A, domain 1"/>
    <property type="match status" value="1"/>
</dbReference>